<evidence type="ECO:0000256" key="10">
    <source>
        <dbReference type="ARBA" id="ARBA00022840"/>
    </source>
</evidence>
<dbReference type="AlphaFoldDB" id="D9TH55"/>
<dbReference type="GO" id="GO:0005524">
    <property type="term" value="F:ATP binding"/>
    <property type="evidence" value="ECO:0007669"/>
    <property type="project" value="UniProtKB-KW"/>
</dbReference>
<evidence type="ECO:0000256" key="12">
    <source>
        <dbReference type="ARBA" id="ARBA00023012"/>
    </source>
</evidence>
<keyword evidence="12" id="KW-0902">Two-component regulatory system</keyword>
<keyword evidence="6" id="KW-0808">Transferase</keyword>
<evidence type="ECO:0000256" key="4">
    <source>
        <dbReference type="ARBA" id="ARBA00022475"/>
    </source>
</evidence>
<comment type="catalytic activity">
    <reaction evidence="1">
        <text>ATP + protein L-histidine = ADP + protein N-phospho-L-histidine.</text>
        <dbReference type="EC" id="2.7.13.3"/>
    </reaction>
</comment>
<evidence type="ECO:0000256" key="2">
    <source>
        <dbReference type="ARBA" id="ARBA00004651"/>
    </source>
</evidence>
<dbReference type="EMBL" id="CP002164">
    <property type="protein sequence ID" value="ADL43452.1"/>
    <property type="molecule type" value="Genomic_DNA"/>
</dbReference>
<dbReference type="Gene3D" id="3.30.450.40">
    <property type="match status" value="1"/>
</dbReference>
<evidence type="ECO:0000259" key="16">
    <source>
        <dbReference type="Pfam" id="PF06580"/>
    </source>
</evidence>
<reference evidence="18 19" key="1">
    <citation type="journal article" date="2010" name="J. Bacteriol.">
        <title>Complete genome sequence of the cellulolytic thermophile Caldicellulosiruptor obsidiansis OB47T.</title>
        <authorList>
            <person name="Elkins J.G."/>
            <person name="Lochner A."/>
            <person name="Hamilton-Brehm S.D."/>
            <person name="Davenport K.W."/>
            <person name="Podar M."/>
            <person name="Brown S.D."/>
            <person name="Land M.L."/>
            <person name="Hauser L.J."/>
            <person name="Klingeman D.M."/>
            <person name="Raman B."/>
            <person name="Goodwin L.A."/>
            <person name="Tapia R."/>
            <person name="Meincke L.J."/>
            <person name="Detter J.C."/>
            <person name="Bruce D.C."/>
            <person name="Han C.S."/>
            <person name="Palumbo A.V."/>
            <person name="Cottingham R.W."/>
            <person name="Keller M."/>
            <person name="Graham D.E."/>
        </authorList>
    </citation>
    <scope>NUCLEOTIDE SEQUENCE [LARGE SCALE GENOMIC DNA]</scope>
    <source>
        <strain evidence="19">ATCC BAA-2073 / strain OB47</strain>
    </source>
</reference>
<evidence type="ECO:0000256" key="13">
    <source>
        <dbReference type="ARBA" id="ARBA00023136"/>
    </source>
</evidence>
<evidence type="ECO:0000256" key="7">
    <source>
        <dbReference type="ARBA" id="ARBA00022692"/>
    </source>
</evidence>
<keyword evidence="9 18" id="KW-0418">Kinase</keyword>
<dbReference type="PANTHER" id="PTHR34220">
    <property type="entry name" value="SENSOR HISTIDINE KINASE YPDA"/>
    <property type="match status" value="1"/>
</dbReference>
<evidence type="ECO:0000259" key="17">
    <source>
        <dbReference type="Pfam" id="PF07694"/>
    </source>
</evidence>
<feature type="domain" description="Signal transduction histidine kinase internal region" evidence="16">
    <location>
        <begin position="360"/>
        <end position="438"/>
    </location>
</feature>
<keyword evidence="7 14" id="KW-0812">Transmembrane</keyword>
<gene>
    <name evidence="18" type="ordered locus">COB47_2208</name>
</gene>
<evidence type="ECO:0000259" key="15">
    <source>
        <dbReference type="Pfam" id="PF02518"/>
    </source>
</evidence>
<keyword evidence="4" id="KW-1003">Cell membrane</keyword>
<dbReference type="OrthoDB" id="9809348at2"/>
<dbReference type="InterPro" id="IPR011620">
    <property type="entry name" value="Sig_transdc_His_kinase_LytS_TM"/>
</dbReference>
<proteinExistence type="predicted"/>
<dbReference type="Pfam" id="PF02518">
    <property type="entry name" value="HATPase_c"/>
    <property type="match status" value="1"/>
</dbReference>
<keyword evidence="13 14" id="KW-0472">Membrane</keyword>
<feature type="domain" description="Signal transduction histidine kinase 5TM receptor LytS transmembrane region" evidence="17">
    <location>
        <begin position="26"/>
        <end position="189"/>
    </location>
</feature>
<dbReference type="PANTHER" id="PTHR34220:SF7">
    <property type="entry name" value="SENSOR HISTIDINE KINASE YPDA"/>
    <property type="match status" value="1"/>
</dbReference>
<dbReference type="InterPro" id="IPR036890">
    <property type="entry name" value="HATPase_C_sf"/>
</dbReference>
<keyword evidence="10" id="KW-0067">ATP-binding</keyword>
<feature type="transmembrane region" description="Helical" evidence="14">
    <location>
        <begin position="12"/>
        <end position="32"/>
    </location>
</feature>
<dbReference type="Proteomes" id="UP000000347">
    <property type="component" value="Chromosome"/>
</dbReference>
<dbReference type="EC" id="2.7.13.3" evidence="3"/>
<dbReference type="eggNOG" id="COG3275">
    <property type="taxonomic scope" value="Bacteria"/>
</dbReference>
<keyword evidence="5" id="KW-0597">Phosphoprotein</keyword>
<comment type="subcellular location">
    <subcellularLocation>
        <location evidence="2">Cell membrane</location>
        <topology evidence="2">Multi-pass membrane protein</topology>
    </subcellularLocation>
</comment>
<evidence type="ECO:0000256" key="6">
    <source>
        <dbReference type="ARBA" id="ARBA00022679"/>
    </source>
</evidence>
<evidence type="ECO:0000313" key="19">
    <source>
        <dbReference type="Proteomes" id="UP000000347"/>
    </source>
</evidence>
<accession>D9TH55</accession>
<evidence type="ECO:0000256" key="14">
    <source>
        <dbReference type="SAM" id="Phobius"/>
    </source>
</evidence>
<feature type="transmembrane region" description="Helical" evidence="14">
    <location>
        <begin position="72"/>
        <end position="93"/>
    </location>
</feature>
<dbReference type="InterPro" id="IPR003594">
    <property type="entry name" value="HATPase_dom"/>
</dbReference>
<dbReference type="InterPro" id="IPR010559">
    <property type="entry name" value="Sig_transdc_His_kin_internal"/>
</dbReference>
<name>D9TH55_CALOO</name>
<dbReference type="Gene3D" id="3.30.565.10">
    <property type="entry name" value="Histidine kinase-like ATPase, C-terminal domain"/>
    <property type="match status" value="1"/>
</dbReference>
<dbReference type="Pfam" id="PF06580">
    <property type="entry name" value="His_kinase"/>
    <property type="match status" value="1"/>
</dbReference>
<evidence type="ECO:0000256" key="11">
    <source>
        <dbReference type="ARBA" id="ARBA00022989"/>
    </source>
</evidence>
<evidence type="ECO:0000256" key="8">
    <source>
        <dbReference type="ARBA" id="ARBA00022741"/>
    </source>
</evidence>
<organism evidence="18 19">
    <name type="scientific">Caldicellulosiruptor obsidiansis (strain ATCC BAA-2073 / JCM 16842 / OB47)</name>
    <dbReference type="NCBI Taxonomy" id="608506"/>
    <lineage>
        <taxon>Bacteria</taxon>
        <taxon>Bacillati</taxon>
        <taxon>Bacillota</taxon>
        <taxon>Bacillota incertae sedis</taxon>
        <taxon>Caldicellulosiruptorales</taxon>
        <taxon>Caldicellulosiruptoraceae</taxon>
        <taxon>Caldicellulosiruptor</taxon>
    </lineage>
</organism>
<dbReference type="HOGENOM" id="CLU_020473_3_3_9"/>
<feature type="transmembrane region" description="Helical" evidence="14">
    <location>
        <begin position="167"/>
        <end position="187"/>
    </location>
</feature>
<feature type="transmembrane region" description="Helical" evidence="14">
    <location>
        <begin position="99"/>
        <end position="121"/>
    </location>
</feature>
<keyword evidence="19" id="KW-1185">Reference proteome</keyword>
<dbReference type="RefSeq" id="WP_013291446.1">
    <property type="nucleotide sequence ID" value="NC_014392.1"/>
</dbReference>
<sequence>MHEVFFNLAERLGVIVTLAFFLSKTKLFGNILNQQLNIIQKIGLIIGGGLFGILGTYWGIPIKGAIANSRVIGPAIVGIIGGPYIGLLAGFIAGFHRALLGGFTAVACGISTTVEGLIAGLVAKKFSDKKFKWYFGILTGMSIEMLQMIIILNLAKPFKDALDLVEVIGIPMIVINGIGIGIFLLILESVVEEKKKIGAVFAAKALHIANETLPILREGLTVETAKKVAEIILNKTDADAVAITDRNSVLSYTGCGNHKEIIKKAIEDQEMLRTLEKGDICTVSKKENNKGDGKDNNLTTAIICPLFIKNNLIGTLQLFYNRFMQLNEFTTTFVKGLSQLISTQLEIAALEKQTKLLTKAELKALQAQINPHFLLNSLNCIVALCRIDPDKARELIIKLSEYFRRNLREWDPLIPLSEELENVNLYLTFEKARFSDKLHIEFDINNETTTIKVPPFSVETLVENAIKHGLLPKKGGTLQIKASKNGHKVVIEVADNGIGINGNTKDGVGLTNLKERLKNLFGEEGELVITPNEKGGTIARLIIPITH</sequence>
<keyword evidence="8" id="KW-0547">Nucleotide-binding</keyword>
<dbReference type="InterPro" id="IPR029016">
    <property type="entry name" value="GAF-like_dom_sf"/>
</dbReference>
<dbReference type="SUPFAM" id="SSF55874">
    <property type="entry name" value="ATPase domain of HSP90 chaperone/DNA topoisomerase II/histidine kinase"/>
    <property type="match status" value="1"/>
</dbReference>
<dbReference type="STRING" id="608506.COB47_2208"/>
<evidence type="ECO:0000256" key="5">
    <source>
        <dbReference type="ARBA" id="ARBA00022553"/>
    </source>
</evidence>
<dbReference type="InterPro" id="IPR050640">
    <property type="entry name" value="Bact_2-comp_sensor_kinase"/>
</dbReference>
<dbReference type="Pfam" id="PF07694">
    <property type="entry name" value="5TM-5TMR_LYT"/>
    <property type="match status" value="1"/>
</dbReference>
<evidence type="ECO:0000313" key="18">
    <source>
        <dbReference type="EMBL" id="ADL43452.1"/>
    </source>
</evidence>
<dbReference type="GO" id="GO:0071555">
    <property type="term" value="P:cell wall organization"/>
    <property type="evidence" value="ECO:0007669"/>
    <property type="project" value="InterPro"/>
</dbReference>
<dbReference type="GO" id="GO:0000155">
    <property type="term" value="F:phosphorelay sensor kinase activity"/>
    <property type="evidence" value="ECO:0007669"/>
    <property type="project" value="InterPro"/>
</dbReference>
<feature type="transmembrane region" description="Helical" evidence="14">
    <location>
        <begin position="38"/>
        <end position="60"/>
    </location>
</feature>
<evidence type="ECO:0000256" key="1">
    <source>
        <dbReference type="ARBA" id="ARBA00000085"/>
    </source>
</evidence>
<dbReference type="GO" id="GO:0005886">
    <property type="term" value="C:plasma membrane"/>
    <property type="evidence" value="ECO:0007669"/>
    <property type="project" value="UniProtKB-SubCell"/>
</dbReference>
<dbReference type="KEGG" id="cob:COB47_2208"/>
<feature type="transmembrane region" description="Helical" evidence="14">
    <location>
        <begin position="133"/>
        <end position="155"/>
    </location>
</feature>
<evidence type="ECO:0000256" key="9">
    <source>
        <dbReference type="ARBA" id="ARBA00022777"/>
    </source>
</evidence>
<feature type="domain" description="Histidine kinase/HSP90-like ATPase" evidence="15">
    <location>
        <begin position="459"/>
        <end position="546"/>
    </location>
</feature>
<keyword evidence="11 14" id="KW-1133">Transmembrane helix</keyword>
<evidence type="ECO:0000256" key="3">
    <source>
        <dbReference type="ARBA" id="ARBA00012438"/>
    </source>
</evidence>
<protein>
    <recommendedName>
        <fullName evidence="3">histidine kinase</fullName>
        <ecNumber evidence="3">2.7.13.3</ecNumber>
    </recommendedName>
</protein>